<keyword evidence="1" id="KW-0732">Signal</keyword>
<evidence type="ECO:0000313" key="4">
    <source>
        <dbReference type="Proteomes" id="UP000613266"/>
    </source>
</evidence>
<dbReference type="RefSeq" id="WP_198113043.1">
    <property type="nucleotide sequence ID" value="NZ_JAEDAK010000020.1"/>
</dbReference>
<name>A0A931NK27_9BURK</name>
<organism evidence="3 4">
    <name type="scientific">Inhella proteolytica</name>
    <dbReference type="NCBI Taxonomy" id="2795029"/>
    <lineage>
        <taxon>Bacteria</taxon>
        <taxon>Pseudomonadati</taxon>
        <taxon>Pseudomonadota</taxon>
        <taxon>Betaproteobacteria</taxon>
        <taxon>Burkholderiales</taxon>
        <taxon>Sphaerotilaceae</taxon>
        <taxon>Inhella</taxon>
    </lineage>
</organism>
<comment type="caution">
    <text evidence="3">The sequence shown here is derived from an EMBL/GenBank/DDBJ whole genome shotgun (WGS) entry which is preliminary data.</text>
</comment>
<keyword evidence="4" id="KW-1185">Reference proteome</keyword>
<evidence type="ECO:0000313" key="3">
    <source>
        <dbReference type="EMBL" id="MBH9579260.1"/>
    </source>
</evidence>
<accession>A0A931NK27</accession>
<evidence type="ECO:0000259" key="2">
    <source>
        <dbReference type="Pfam" id="PF13827"/>
    </source>
</evidence>
<evidence type="ECO:0000256" key="1">
    <source>
        <dbReference type="SAM" id="SignalP"/>
    </source>
</evidence>
<dbReference type="Proteomes" id="UP000613266">
    <property type="component" value="Unassembled WGS sequence"/>
</dbReference>
<proteinExistence type="predicted"/>
<feature type="chain" id="PRO_5037143035" evidence="1">
    <location>
        <begin position="20"/>
        <end position="117"/>
    </location>
</feature>
<gene>
    <name evidence="3" type="ORF">I7X39_20385</name>
</gene>
<dbReference type="EMBL" id="JAEDAK010000020">
    <property type="protein sequence ID" value="MBH9579260.1"/>
    <property type="molecule type" value="Genomic_DNA"/>
</dbReference>
<sequence>MKALWTLLLASSLSGMAAAQTGAYGAIAMNKNNGHFGWSVGQVSSQAAEQVALQNCSGPCNPMVWWAHGCGALVRGGNRSYATGIAPSRSAAERQALGRCPAGPCVVVLSRCSGNAR</sequence>
<dbReference type="AlphaFoldDB" id="A0A931NK27"/>
<reference evidence="3" key="1">
    <citation type="submission" date="2020-12" db="EMBL/GenBank/DDBJ databases">
        <title>The genome sequence of Inhella sp. 1Y17.</title>
        <authorList>
            <person name="Liu Y."/>
        </authorList>
    </citation>
    <scope>NUCLEOTIDE SEQUENCE</scope>
    <source>
        <strain evidence="3">1Y17</strain>
    </source>
</reference>
<feature type="domain" description="DUF4189" evidence="2">
    <location>
        <begin position="24"/>
        <end position="112"/>
    </location>
</feature>
<protein>
    <submittedName>
        <fullName evidence="3">DUF4189 domain-containing protein</fullName>
    </submittedName>
</protein>
<feature type="signal peptide" evidence="1">
    <location>
        <begin position="1"/>
        <end position="19"/>
    </location>
</feature>
<dbReference type="Pfam" id="PF13827">
    <property type="entry name" value="DUF4189"/>
    <property type="match status" value="1"/>
</dbReference>
<dbReference type="InterPro" id="IPR025240">
    <property type="entry name" value="DUF4189"/>
</dbReference>